<feature type="transmembrane region" description="Helical" evidence="1">
    <location>
        <begin position="112"/>
        <end position="130"/>
    </location>
</feature>
<dbReference type="RefSeq" id="WP_043101707.1">
    <property type="nucleotide sequence ID" value="NZ_JACHET010000001.1"/>
</dbReference>
<dbReference type="OrthoDB" id="288800at2"/>
<keyword evidence="1" id="KW-0472">Membrane</keyword>
<dbReference type="Proteomes" id="UP000560000">
    <property type="component" value="Unassembled WGS sequence"/>
</dbReference>
<proteinExistence type="predicted"/>
<dbReference type="EMBL" id="JROI01000012">
    <property type="protein sequence ID" value="KGI77360.1"/>
    <property type="molecule type" value="Genomic_DNA"/>
</dbReference>
<evidence type="ECO:0000313" key="4">
    <source>
        <dbReference type="Proteomes" id="UP000029708"/>
    </source>
</evidence>
<keyword evidence="1" id="KW-1133">Transmembrane helix</keyword>
<dbReference type="HOGENOM" id="CLU_110723_1_0_6"/>
<evidence type="ECO:0008006" key="6">
    <source>
        <dbReference type="Google" id="ProtNLM"/>
    </source>
</evidence>
<dbReference type="AlphaFoldDB" id="A0A099CWE9"/>
<keyword evidence="4" id="KW-1185">Reference proteome</keyword>
<keyword evidence="1" id="KW-0812">Transmembrane</keyword>
<dbReference type="InterPro" id="IPR021306">
    <property type="entry name" value="DUF2878"/>
</dbReference>
<evidence type="ECO:0000313" key="5">
    <source>
        <dbReference type="Proteomes" id="UP000560000"/>
    </source>
</evidence>
<protein>
    <recommendedName>
        <fullName evidence="6">DUF2878 domain-containing protein</fullName>
    </recommendedName>
</protein>
<evidence type="ECO:0000256" key="1">
    <source>
        <dbReference type="SAM" id="Phobius"/>
    </source>
</evidence>
<feature type="transmembrane region" description="Helical" evidence="1">
    <location>
        <begin position="25"/>
        <end position="43"/>
    </location>
</feature>
<evidence type="ECO:0000313" key="3">
    <source>
        <dbReference type="EMBL" id="MBB6182718.1"/>
    </source>
</evidence>
<accession>A0A099CWE9</accession>
<gene>
    <name evidence="3" type="ORF">HNQ86_000063</name>
    <name evidence="2" type="ORF">LF63_0110825</name>
</gene>
<reference evidence="3 5" key="2">
    <citation type="submission" date="2020-08" db="EMBL/GenBank/DDBJ databases">
        <title>Genomic Encyclopedia of Type Strains, Phase IV (KMG-IV): sequencing the most valuable type-strain genomes for metagenomic binning, comparative biology and taxonomic classification.</title>
        <authorList>
            <person name="Goeker M."/>
        </authorList>
    </citation>
    <scope>NUCLEOTIDE SEQUENCE [LARGE SCALE GENOMIC DNA]</scope>
    <source>
        <strain evidence="3 5">DSM 107085</strain>
    </source>
</reference>
<feature type="transmembrane region" description="Helical" evidence="1">
    <location>
        <begin position="81"/>
        <end position="100"/>
    </location>
</feature>
<reference evidence="2 4" key="1">
    <citation type="submission" date="2014-09" db="EMBL/GenBank/DDBJ databases">
        <title>Xanthomonadaceae 3.5X direct submission.</title>
        <authorList>
            <person name="Fang T."/>
            <person name="Wang H."/>
        </authorList>
    </citation>
    <scope>NUCLEOTIDE SEQUENCE [LARGE SCALE GENOMIC DNA]</scope>
    <source>
        <strain evidence="2 4">3.5X</strain>
    </source>
</reference>
<dbReference type="EMBL" id="JACHET010000001">
    <property type="protein sequence ID" value="MBB6182718.1"/>
    <property type="molecule type" value="Genomic_DNA"/>
</dbReference>
<name>A0A099CWE9_9GAMM</name>
<dbReference type="Proteomes" id="UP000029708">
    <property type="component" value="Unassembled WGS sequence"/>
</dbReference>
<feature type="transmembrane region" description="Helical" evidence="1">
    <location>
        <begin position="142"/>
        <end position="161"/>
    </location>
</feature>
<comment type="caution">
    <text evidence="2">The sequence shown here is derived from an EMBL/GenBank/DDBJ whole genome shotgun (WGS) entry which is preliminary data.</text>
</comment>
<dbReference type="STRING" id="1543381.LF63_0110825"/>
<feature type="transmembrane region" description="Helical" evidence="1">
    <location>
        <begin position="50"/>
        <end position="75"/>
    </location>
</feature>
<dbReference type="Pfam" id="PF11086">
    <property type="entry name" value="DUF2878"/>
    <property type="match status" value="1"/>
</dbReference>
<sequence length="180" mass="19534">MNAWLNIVGYQIVWLVAVWGAGHGLWWPAFVAMPLFVALVLAHRGRRADLLLMATVVPLGCAMDSILAASGWLHYAAPVPSAHLAPLWIVAIWCCFALTLRHTFRFLFGRPALAAVFGGVGAPLAYLAAARGWDAVRFGTDAFPGMAALVLMWAAALPFMLHLARRFESRASTETGVRHA</sequence>
<organism evidence="2 4">
    <name type="scientific">Oleiagrimonas soli</name>
    <dbReference type="NCBI Taxonomy" id="1543381"/>
    <lineage>
        <taxon>Bacteria</taxon>
        <taxon>Pseudomonadati</taxon>
        <taxon>Pseudomonadota</taxon>
        <taxon>Gammaproteobacteria</taxon>
        <taxon>Lysobacterales</taxon>
        <taxon>Rhodanobacteraceae</taxon>
        <taxon>Oleiagrimonas</taxon>
    </lineage>
</organism>
<evidence type="ECO:0000313" key="2">
    <source>
        <dbReference type="EMBL" id="KGI77360.1"/>
    </source>
</evidence>